<evidence type="ECO:0000313" key="3">
    <source>
        <dbReference type="Proteomes" id="UP000019763"/>
    </source>
</evidence>
<evidence type="ECO:0000313" key="2">
    <source>
        <dbReference type="EMBL" id="EZG43769.1"/>
    </source>
</evidence>
<dbReference type="Proteomes" id="UP000019763">
    <property type="component" value="Unassembled WGS sequence"/>
</dbReference>
<accession>A0A023AYQ4</accession>
<dbReference type="VEuPathDB" id="CryptoDB:GNI_159660"/>
<proteinExistence type="predicted"/>
<feature type="compositionally biased region" description="Gly residues" evidence="1">
    <location>
        <begin position="46"/>
        <end position="73"/>
    </location>
</feature>
<gene>
    <name evidence="2" type="ORF">GNI_159660</name>
</gene>
<sequence>MVVDDSPFWDVAEVDWTPYLRLLRIPANAVPSTSRPTAGRTTTGAGAIGGGGTTTGGVGTTTGGGGTTSGSGTLGRPELLDRQDVLEIVQAIASANPRVDKNWINDICHTLAQTRTMQQQVVCLGRTLQSLFEKSRLAFLDAFCAKVGLIDGQDPFELELHALDVNEKTAIIIQNEQRLLHTATLCEQLQLMTASEGLIDAVRRNDLDLARLATIERRATQVLAQLTLFEDRLFELVKHVAKVNQLFTMTEQIQTADD</sequence>
<evidence type="ECO:0000256" key="1">
    <source>
        <dbReference type="SAM" id="MobiDB-lite"/>
    </source>
</evidence>
<protein>
    <submittedName>
        <fullName evidence="2">Uncharacterized protein</fullName>
    </submittedName>
</protein>
<dbReference type="AlphaFoldDB" id="A0A023AYQ4"/>
<feature type="region of interest" description="Disordered" evidence="1">
    <location>
        <begin position="30"/>
        <end position="77"/>
    </location>
</feature>
<dbReference type="GeneID" id="22915536"/>
<dbReference type="RefSeq" id="XP_011134617.1">
    <property type="nucleotide sequence ID" value="XM_011136315.1"/>
</dbReference>
<dbReference type="EMBL" id="AFNH02001190">
    <property type="protein sequence ID" value="EZG43769.1"/>
    <property type="molecule type" value="Genomic_DNA"/>
</dbReference>
<comment type="caution">
    <text evidence="2">The sequence shown here is derived from an EMBL/GenBank/DDBJ whole genome shotgun (WGS) entry which is preliminary data.</text>
</comment>
<keyword evidence="3" id="KW-1185">Reference proteome</keyword>
<reference evidence="2" key="1">
    <citation type="submission" date="2013-12" db="EMBL/GenBank/DDBJ databases">
        <authorList>
            <person name="Omoto C.K."/>
            <person name="Sibley D."/>
            <person name="Venepally P."/>
            <person name="Hadjithomas M."/>
            <person name="Karamycheva S."/>
            <person name="Brunk B."/>
            <person name="Roos D."/>
            <person name="Caler E."/>
            <person name="Lorenzi H."/>
        </authorList>
    </citation>
    <scope>NUCLEOTIDE SEQUENCE</scope>
</reference>
<feature type="compositionally biased region" description="Low complexity" evidence="1">
    <location>
        <begin position="33"/>
        <end position="45"/>
    </location>
</feature>
<organism evidence="2 3">
    <name type="scientific">Gregarina niphandrodes</name>
    <name type="common">Septate eugregarine</name>
    <dbReference type="NCBI Taxonomy" id="110365"/>
    <lineage>
        <taxon>Eukaryota</taxon>
        <taxon>Sar</taxon>
        <taxon>Alveolata</taxon>
        <taxon>Apicomplexa</taxon>
        <taxon>Conoidasida</taxon>
        <taxon>Gregarinasina</taxon>
        <taxon>Eugregarinorida</taxon>
        <taxon>Gregarinidae</taxon>
        <taxon>Gregarina</taxon>
    </lineage>
</organism>
<name>A0A023AYQ4_GRENI</name>